<accession>B4EUI9</accession>
<sequence>MYLFLYKQNEWGIFLICLFFLIKFKVLIEKIKKVKFKL</sequence>
<keyword evidence="1" id="KW-0472">Membrane</keyword>
<name>B4EUI9_PROMH</name>
<evidence type="ECO:0000313" key="2">
    <source>
        <dbReference type="EMBL" id="CAR40698.1"/>
    </source>
</evidence>
<reference evidence="2 3" key="1">
    <citation type="journal article" date="2008" name="J. Bacteriol.">
        <title>Complete genome sequence of uropathogenic Proteus mirabilis, a master of both adherence and motility.</title>
        <authorList>
            <person name="Pearson M.M."/>
            <person name="Sebaihia M."/>
            <person name="Churcher C."/>
            <person name="Quail M.A."/>
            <person name="Seshasayee A.S."/>
            <person name="Luscombe N.M."/>
            <person name="Abdellah Z."/>
            <person name="Arrosmith C."/>
            <person name="Atkin B."/>
            <person name="Chillingworth T."/>
            <person name="Hauser H."/>
            <person name="Jagels K."/>
            <person name="Moule S."/>
            <person name="Mungall K."/>
            <person name="Norbertczak H."/>
            <person name="Rabbinowitsch E."/>
            <person name="Walker D."/>
            <person name="Whithead S."/>
            <person name="Thomson N.R."/>
            <person name="Rather P.N."/>
            <person name="Parkhill J."/>
            <person name="Mobley H.L."/>
        </authorList>
    </citation>
    <scope>NUCLEOTIDE SEQUENCE [LARGE SCALE GENOMIC DNA]</scope>
    <source>
        <strain evidence="2 3">HI4320</strain>
    </source>
</reference>
<organism evidence="2 3">
    <name type="scientific">Proteus mirabilis (strain HI4320)</name>
    <dbReference type="NCBI Taxonomy" id="529507"/>
    <lineage>
        <taxon>Bacteria</taxon>
        <taxon>Pseudomonadati</taxon>
        <taxon>Pseudomonadota</taxon>
        <taxon>Gammaproteobacteria</taxon>
        <taxon>Enterobacterales</taxon>
        <taxon>Morganellaceae</taxon>
        <taxon>Proteus</taxon>
    </lineage>
</organism>
<dbReference type="EMBL" id="AM942759">
    <property type="protein sequence ID" value="CAR40698.1"/>
    <property type="molecule type" value="Genomic_DNA"/>
</dbReference>
<keyword evidence="1" id="KW-0812">Transmembrane</keyword>
<evidence type="ECO:0000313" key="3">
    <source>
        <dbReference type="Proteomes" id="UP000008319"/>
    </source>
</evidence>
<dbReference type="HOGENOM" id="CLU_3331559_0_0_6"/>
<proteinExistence type="predicted"/>
<keyword evidence="1" id="KW-1133">Transmembrane helix</keyword>
<evidence type="ECO:0000256" key="1">
    <source>
        <dbReference type="SAM" id="Phobius"/>
    </source>
</evidence>
<dbReference type="EnsemblBacteria" id="CAR40698">
    <property type="protein sequence ID" value="CAR40698"/>
    <property type="gene ID" value="PMI0253"/>
</dbReference>
<dbReference type="Proteomes" id="UP000008319">
    <property type="component" value="Chromosome"/>
</dbReference>
<dbReference type="KEGG" id="pmr:PMI0253"/>
<gene>
    <name evidence="2" type="ordered locus">PMI0253</name>
</gene>
<protein>
    <submittedName>
        <fullName evidence="2">Uncharacterized protein</fullName>
    </submittedName>
</protein>
<keyword evidence="3" id="KW-1185">Reference proteome</keyword>
<dbReference type="AlphaFoldDB" id="B4EUI9"/>
<feature type="transmembrane region" description="Helical" evidence="1">
    <location>
        <begin position="12"/>
        <end position="28"/>
    </location>
</feature>